<dbReference type="Pfam" id="PF13628">
    <property type="entry name" value="DUF4142"/>
    <property type="match status" value="1"/>
</dbReference>
<dbReference type="PANTHER" id="PTHR38593:SF1">
    <property type="entry name" value="BLR2558 PROTEIN"/>
    <property type="match status" value="1"/>
</dbReference>
<accession>A0ABS6BI28</accession>
<dbReference type="PANTHER" id="PTHR38593">
    <property type="entry name" value="BLR2558 PROTEIN"/>
    <property type="match status" value="1"/>
</dbReference>
<name>A0ABS6BI28_9SPHN</name>
<organism evidence="3 4">
    <name type="scientific">Sphingomonas quercus</name>
    <dbReference type="NCBI Taxonomy" id="2842451"/>
    <lineage>
        <taxon>Bacteria</taxon>
        <taxon>Pseudomonadati</taxon>
        <taxon>Pseudomonadota</taxon>
        <taxon>Alphaproteobacteria</taxon>
        <taxon>Sphingomonadales</taxon>
        <taxon>Sphingomonadaceae</taxon>
        <taxon>Sphingomonas</taxon>
    </lineage>
</organism>
<feature type="domain" description="DUF4142" evidence="2">
    <location>
        <begin position="39"/>
        <end position="171"/>
    </location>
</feature>
<feature type="signal peptide" evidence="1">
    <location>
        <begin position="1"/>
        <end position="22"/>
    </location>
</feature>
<sequence length="175" mass="18440">MRLIILSSIAVAVAAWTSAAQAQTTPPAAAAASGDPALYVAKAGASDLYEIQSSQLALQKAAANEVRQFGQMMIQHHQMTTKQVIEAAHTAGMTPQPPTLEPPQQAMIQELQGLSGQAFDTAYLRQQRVAHDQALALHSDYATNGDNAALRRVAGQAVPIVQRHIDALRALPGGG</sequence>
<keyword evidence="1" id="KW-0732">Signal</keyword>
<feature type="chain" id="PRO_5045757484" evidence="1">
    <location>
        <begin position="23"/>
        <end position="175"/>
    </location>
</feature>
<reference evidence="3 4" key="1">
    <citation type="submission" date="2021-06" db="EMBL/GenBank/DDBJ databases">
        <title>Sphingomonas sp. XMGL2, whole genome shotgun sequencing project.</title>
        <authorList>
            <person name="Zhao G."/>
            <person name="Shen L."/>
        </authorList>
    </citation>
    <scope>NUCLEOTIDE SEQUENCE [LARGE SCALE GENOMIC DNA]</scope>
    <source>
        <strain evidence="3 4">XMGL2</strain>
    </source>
</reference>
<evidence type="ECO:0000256" key="1">
    <source>
        <dbReference type="SAM" id="SignalP"/>
    </source>
</evidence>
<dbReference type="RefSeq" id="WP_216322929.1">
    <property type="nucleotide sequence ID" value="NZ_JAHKRT010000003.1"/>
</dbReference>
<proteinExistence type="predicted"/>
<gene>
    <name evidence="3" type="ORF">KOF26_08180</name>
</gene>
<dbReference type="Proteomes" id="UP000776276">
    <property type="component" value="Unassembled WGS sequence"/>
</dbReference>
<dbReference type="EMBL" id="JAHKRT010000003">
    <property type="protein sequence ID" value="MBU3077839.1"/>
    <property type="molecule type" value="Genomic_DNA"/>
</dbReference>
<protein>
    <submittedName>
        <fullName evidence="3">DUF4142 domain-containing protein</fullName>
    </submittedName>
</protein>
<comment type="caution">
    <text evidence="3">The sequence shown here is derived from an EMBL/GenBank/DDBJ whole genome shotgun (WGS) entry which is preliminary data.</text>
</comment>
<evidence type="ECO:0000313" key="4">
    <source>
        <dbReference type="Proteomes" id="UP000776276"/>
    </source>
</evidence>
<dbReference type="InterPro" id="IPR025419">
    <property type="entry name" value="DUF4142"/>
</dbReference>
<evidence type="ECO:0000259" key="2">
    <source>
        <dbReference type="Pfam" id="PF13628"/>
    </source>
</evidence>
<keyword evidence="4" id="KW-1185">Reference proteome</keyword>
<evidence type="ECO:0000313" key="3">
    <source>
        <dbReference type="EMBL" id="MBU3077839.1"/>
    </source>
</evidence>